<organism evidence="1 2">
    <name type="scientific">Monodon monoceros</name>
    <name type="common">Narwhal</name>
    <name type="synonym">Ceratodon monodon</name>
    <dbReference type="NCBI Taxonomy" id="40151"/>
    <lineage>
        <taxon>Eukaryota</taxon>
        <taxon>Metazoa</taxon>
        <taxon>Chordata</taxon>
        <taxon>Craniata</taxon>
        <taxon>Vertebrata</taxon>
        <taxon>Euteleostomi</taxon>
        <taxon>Mammalia</taxon>
        <taxon>Eutheria</taxon>
        <taxon>Laurasiatheria</taxon>
        <taxon>Artiodactyla</taxon>
        <taxon>Whippomorpha</taxon>
        <taxon>Cetacea</taxon>
        <taxon>Odontoceti</taxon>
        <taxon>Monodontidae</taxon>
        <taxon>Monodon</taxon>
    </lineage>
</organism>
<accession>A0A4U1FPB8</accession>
<feature type="non-terminal residue" evidence="1">
    <location>
        <position position="1"/>
    </location>
</feature>
<proteinExistence type="predicted"/>
<evidence type="ECO:0000313" key="2">
    <source>
        <dbReference type="Proteomes" id="UP000308365"/>
    </source>
</evidence>
<protein>
    <submittedName>
        <fullName evidence="1">Uncharacterized protein</fullName>
    </submittedName>
</protein>
<comment type="caution">
    <text evidence="1">The sequence shown here is derived from an EMBL/GenBank/DDBJ whole genome shotgun (WGS) entry which is preliminary data.</text>
</comment>
<gene>
    <name evidence="1" type="ORF">EI555_001278</name>
</gene>
<reference evidence="2" key="1">
    <citation type="journal article" date="2019" name="IScience">
        <title>Narwhal Genome Reveals Long-Term Low Genetic Diversity despite Current Large Abundance Size.</title>
        <authorList>
            <person name="Westbury M.V."/>
            <person name="Petersen B."/>
            <person name="Garde E."/>
            <person name="Heide-Jorgensen M.P."/>
            <person name="Lorenzen E.D."/>
        </authorList>
    </citation>
    <scope>NUCLEOTIDE SEQUENCE [LARGE SCALE GENOMIC DNA]</scope>
</reference>
<evidence type="ECO:0000313" key="1">
    <source>
        <dbReference type="EMBL" id="TKC50966.1"/>
    </source>
</evidence>
<sequence length="109" mass="11278">CRSPRLPAVPRRSRPARRSCVTPAGTCAGGRCYGCRASTSTSSASSAKNAAVTWPRAASSCGRASTSAPRTTRDCTGPAASAAISSSRARWCRRWARPTTQTASCVLSA</sequence>
<feature type="non-terminal residue" evidence="1">
    <location>
        <position position="109"/>
    </location>
</feature>
<dbReference type="AlphaFoldDB" id="A0A4U1FPB8"/>
<dbReference type="Proteomes" id="UP000308365">
    <property type="component" value="Unassembled WGS sequence"/>
</dbReference>
<name>A0A4U1FPB8_MONMO</name>
<dbReference type="EMBL" id="RWIC01000063">
    <property type="protein sequence ID" value="TKC50966.1"/>
    <property type="molecule type" value="Genomic_DNA"/>
</dbReference>